<dbReference type="AlphaFoldDB" id="A0A5C3L2W5"/>
<proteinExistence type="predicted"/>
<feature type="region of interest" description="Disordered" evidence="1">
    <location>
        <begin position="34"/>
        <end position="53"/>
    </location>
</feature>
<dbReference type="Proteomes" id="UP000307440">
    <property type="component" value="Unassembled WGS sequence"/>
</dbReference>
<protein>
    <submittedName>
        <fullName evidence="2">Uncharacterized protein</fullName>
    </submittedName>
</protein>
<dbReference type="STRING" id="230819.A0A5C3L2W5"/>
<feature type="region of interest" description="Disordered" evidence="1">
    <location>
        <begin position="249"/>
        <end position="314"/>
    </location>
</feature>
<reference evidence="2 3" key="1">
    <citation type="journal article" date="2019" name="Nat. Ecol. Evol.">
        <title>Megaphylogeny resolves global patterns of mushroom evolution.</title>
        <authorList>
            <person name="Varga T."/>
            <person name="Krizsan K."/>
            <person name="Foldi C."/>
            <person name="Dima B."/>
            <person name="Sanchez-Garcia M."/>
            <person name="Sanchez-Ramirez S."/>
            <person name="Szollosi G.J."/>
            <person name="Szarkandi J.G."/>
            <person name="Papp V."/>
            <person name="Albert L."/>
            <person name="Andreopoulos W."/>
            <person name="Angelini C."/>
            <person name="Antonin V."/>
            <person name="Barry K.W."/>
            <person name="Bougher N.L."/>
            <person name="Buchanan P."/>
            <person name="Buyck B."/>
            <person name="Bense V."/>
            <person name="Catcheside P."/>
            <person name="Chovatia M."/>
            <person name="Cooper J."/>
            <person name="Damon W."/>
            <person name="Desjardin D."/>
            <person name="Finy P."/>
            <person name="Geml J."/>
            <person name="Haridas S."/>
            <person name="Hughes K."/>
            <person name="Justo A."/>
            <person name="Karasinski D."/>
            <person name="Kautmanova I."/>
            <person name="Kiss B."/>
            <person name="Kocsube S."/>
            <person name="Kotiranta H."/>
            <person name="LaButti K.M."/>
            <person name="Lechner B.E."/>
            <person name="Liimatainen K."/>
            <person name="Lipzen A."/>
            <person name="Lukacs Z."/>
            <person name="Mihaltcheva S."/>
            <person name="Morgado L.N."/>
            <person name="Niskanen T."/>
            <person name="Noordeloos M.E."/>
            <person name="Ohm R.A."/>
            <person name="Ortiz-Santana B."/>
            <person name="Ovrebo C."/>
            <person name="Racz N."/>
            <person name="Riley R."/>
            <person name="Savchenko A."/>
            <person name="Shiryaev A."/>
            <person name="Soop K."/>
            <person name="Spirin V."/>
            <person name="Szebenyi C."/>
            <person name="Tomsovsky M."/>
            <person name="Tulloss R.E."/>
            <person name="Uehling J."/>
            <person name="Grigoriev I.V."/>
            <person name="Vagvolgyi C."/>
            <person name="Papp T."/>
            <person name="Martin F.M."/>
            <person name="Miettinen O."/>
            <person name="Hibbett D.S."/>
            <person name="Nagy L.G."/>
        </authorList>
    </citation>
    <scope>NUCLEOTIDE SEQUENCE [LARGE SCALE GENOMIC DNA]</scope>
    <source>
        <strain evidence="2 3">CBS 121175</strain>
    </source>
</reference>
<evidence type="ECO:0000313" key="3">
    <source>
        <dbReference type="Proteomes" id="UP000307440"/>
    </source>
</evidence>
<feature type="compositionally biased region" description="Basic and acidic residues" evidence="1">
    <location>
        <begin position="268"/>
        <end position="278"/>
    </location>
</feature>
<name>A0A5C3L2W5_COPMA</name>
<dbReference type="OrthoDB" id="3269232at2759"/>
<sequence length="314" mass="35455">MAPSLETSAKAYSPIIPSTPLRIVTDYLMDAASSRNMSESQQTSTETQNTPAPNSFLAQTAINQLAGTSVGFLFTKSPIHSSSLPPTLPTVEISPVKQRMDHQLSKNTYTRAEVEEMLTVKQAEANYWKGTATQQQAVLVLQGVHNGKLCQQLQAKEEKGKKKANTRLLADGMPQVLTQPELIRHVTEMEQARGKLAVQKSNRAQAKKELAEQMAEWRVHEKDREKENERRKAAFEQALEEWKLERAAAKKRGEKVKQWDIDNSQPKRRSDEYRDIPKLPKPKLLLPEVEEADDGEYFDLDGVVDSEDEDDNDE</sequence>
<evidence type="ECO:0000256" key="1">
    <source>
        <dbReference type="SAM" id="MobiDB-lite"/>
    </source>
</evidence>
<dbReference type="EMBL" id="ML210239">
    <property type="protein sequence ID" value="TFK22508.1"/>
    <property type="molecule type" value="Genomic_DNA"/>
</dbReference>
<evidence type="ECO:0000313" key="2">
    <source>
        <dbReference type="EMBL" id="TFK22508.1"/>
    </source>
</evidence>
<feature type="compositionally biased region" description="Low complexity" evidence="1">
    <location>
        <begin position="38"/>
        <end position="48"/>
    </location>
</feature>
<gene>
    <name evidence="2" type="ORF">FA15DRAFT_695692</name>
</gene>
<feature type="compositionally biased region" description="Acidic residues" evidence="1">
    <location>
        <begin position="288"/>
        <end position="314"/>
    </location>
</feature>
<accession>A0A5C3L2W5</accession>
<keyword evidence="3" id="KW-1185">Reference proteome</keyword>
<organism evidence="2 3">
    <name type="scientific">Coprinopsis marcescibilis</name>
    <name type="common">Agaric fungus</name>
    <name type="synonym">Psathyrella marcescibilis</name>
    <dbReference type="NCBI Taxonomy" id="230819"/>
    <lineage>
        <taxon>Eukaryota</taxon>
        <taxon>Fungi</taxon>
        <taxon>Dikarya</taxon>
        <taxon>Basidiomycota</taxon>
        <taxon>Agaricomycotina</taxon>
        <taxon>Agaricomycetes</taxon>
        <taxon>Agaricomycetidae</taxon>
        <taxon>Agaricales</taxon>
        <taxon>Agaricineae</taxon>
        <taxon>Psathyrellaceae</taxon>
        <taxon>Coprinopsis</taxon>
    </lineage>
</organism>